<organism evidence="1 2">
    <name type="scientific">Adineta steineri</name>
    <dbReference type="NCBI Taxonomy" id="433720"/>
    <lineage>
        <taxon>Eukaryota</taxon>
        <taxon>Metazoa</taxon>
        <taxon>Spiralia</taxon>
        <taxon>Gnathifera</taxon>
        <taxon>Rotifera</taxon>
        <taxon>Eurotatoria</taxon>
        <taxon>Bdelloidea</taxon>
        <taxon>Adinetida</taxon>
        <taxon>Adinetidae</taxon>
        <taxon>Adineta</taxon>
    </lineage>
</organism>
<dbReference type="AlphaFoldDB" id="A0A815XU93"/>
<sequence length="59" mass="5690">GFCGTAKTCVAQCQDGTQDGAETDMDCGGGTCPACADGLKCSTGSDCTNAVCGTAKTCV</sequence>
<proteinExistence type="predicted"/>
<gene>
    <name evidence="1" type="ORF">JYZ213_LOCUS46965</name>
</gene>
<feature type="non-terminal residue" evidence="1">
    <location>
        <position position="59"/>
    </location>
</feature>
<name>A0A815XU93_9BILA</name>
<dbReference type="Proteomes" id="UP000663845">
    <property type="component" value="Unassembled WGS sequence"/>
</dbReference>
<feature type="non-terminal residue" evidence="1">
    <location>
        <position position="1"/>
    </location>
</feature>
<comment type="caution">
    <text evidence="1">The sequence shown here is derived from an EMBL/GenBank/DDBJ whole genome shotgun (WGS) entry which is preliminary data.</text>
</comment>
<evidence type="ECO:0000313" key="1">
    <source>
        <dbReference type="EMBL" id="CAF1562615.1"/>
    </source>
</evidence>
<protein>
    <submittedName>
        <fullName evidence="1">Uncharacterized protein</fullName>
    </submittedName>
</protein>
<evidence type="ECO:0000313" key="2">
    <source>
        <dbReference type="Proteomes" id="UP000663845"/>
    </source>
</evidence>
<reference evidence="1" key="1">
    <citation type="submission" date="2021-02" db="EMBL/GenBank/DDBJ databases">
        <authorList>
            <person name="Nowell W R."/>
        </authorList>
    </citation>
    <scope>NUCLEOTIDE SEQUENCE</scope>
</reference>
<accession>A0A815XU93</accession>
<dbReference type="EMBL" id="CAJNOG010006856">
    <property type="protein sequence ID" value="CAF1562615.1"/>
    <property type="molecule type" value="Genomic_DNA"/>
</dbReference>